<evidence type="ECO:0000259" key="3">
    <source>
        <dbReference type="Pfam" id="PF09989"/>
    </source>
</evidence>
<accession>A0A4R2NI83</accession>
<dbReference type="Pfam" id="PF01869">
    <property type="entry name" value="BcrAD_BadFG"/>
    <property type="match status" value="2"/>
</dbReference>
<dbReference type="Pfam" id="PF09989">
    <property type="entry name" value="DUF2229"/>
    <property type="match status" value="1"/>
</dbReference>
<evidence type="ECO:0000259" key="2">
    <source>
        <dbReference type="Pfam" id="PF01869"/>
    </source>
</evidence>
<proteinExistence type="predicted"/>
<feature type="domain" description="ATPase BadF/BadG/BcrA/BcrD type" evidence="2">
    <location>
        <begin position="7"/>
        <end position="229"/>
    </location>
</feature>
<name>A0A4R2NI83_RHOAD</name>
<dbReference type="OrthoDB" id="9177882at2"/>
<dbReference type="CDD" id="cd24035">
    <property type="entry name" value="ASKHA_NBD_O66634-like_rpt2"/>
    <property type="match status" value="1"/>
</dbReference>
<evidence type="ECO:0000313" key="4">
    <source>
        <dbReference type="EMBL" id="TCP21117.1"/>
    </source>
</evidence>
<sequence>MMAQLVIGIDVGSTTVKTVLVDAATRAILWSRYQRHGAAQAATVLAQLEALQAAHPELRAGACRIFVTGSGARPLADPLGAAFIQEVNAVTLAVDALHPDAGSVIELGGQDAKIIRYVTDPATGERQSDATMNDRCASGTGAIIDKCAIKLGLDGAAAASVVWSGDRLHPVAAKCGVFAETDVVNLMKSGIDRAEIFCSLLDAIAVQNLSVLARGATLPETVILLGGPNLYLPALQACWRDRIARSWAQRGHVPPPGRGMDQLVIVPPNAHLYAAFGACLHGLSRPASEGCYRGMAPLRAHLEQVGERGLRRDAGPPLVRDAAELEAFRARYEIPAHRPPSLRPGETVRAWMGIDGGSTSSKAVLLGDDGAVLFKAYMLSLGNPIDDARALIADLHGQVARAGGRLDIRGVGTTGYAGGVLGDCLGADVTLVETVAHLNAARHYLPDTDVICDVGGQDIKVMFLSGGEIRDYRLSNQCSAGNGMLLQAMAGQFGIPLEAYADHAFRARVSPEFSYGCAVFLDADRVSFQKEGYAPDELLAGLARVLPRNIWQYIVQAPRLSQFGRTFLLQGGTQYNLAAVKAQLDYIAQRVPDAQVVVHPHPGEAGAIGAALEARQTVGAGLSRFVGLAAVAEMAVTLRSDEGTRCLLCDNRCKRNFIDVTLSGGGRRQVISGFGCERGRLETETAPDPVAARARKAAQRRNPNLAEREAKRSFRHMPGGAIEDAAFHAACRARPSGLVARAAALVAPARIARREAVLQAARARYRVGLPRVLNLYATAPLWRGFFQALGMAPGNVVFSGPTTPELWQDGAFYGANDPCFPAKLAQAHVHDLVTRLHARAPLDAVFFPAITHLPTFLDDVMDSAACPVVAGAPWVVKAAFTTETDFFARAGVAYLHPTVTLVERHYFHKQMQEAFGARLRAGRDEIAHACDAGFAALARAEAEIQAEGRALIERLEQEARMGILLLGRPYHADPGINHKILDAFQAHGFPILTIRALPRDRAWLARRFGDGPDLLGVRDVWRENYAANSAQKVWGAKFAARHPNLAVLDLSSFKCGQDAPTYGVVESIVNAAGTPYAAVHDIDANKPSGTIKIRIETFVHALRQHQARLAADQEASADAL</sequence>
<dbReference type="EMBL" id="SLXL01000013">
    <property type="protein sequence ID" value="TCP21117.1"/>
    <property type="molecule type" value="Genomic_DNA"/>
</dbReference>
<dbReference type="Gene3D" id="3.30.420.40">
    <property type="match status" value="4"/>
</dbReference>
<dbReference type="InterPro" id="IPR018709">
    <property type="entry name" value="CoA_activase_DUF2229"/>
</dbReference>
<organism evidence="4 5">
    <name type="scientific">Rhodovulum adriaticum</name>
    <name type="common">Rhodopseudomonas adriatica</name>
    <dbReference type="NCBI Taxonomy" id="35804"/>
    <lineage>
        <taxon>Bacteria</taxon>
        <taxon>Pseudomonadati</taxon>
        <taxon>Pseudomonadota</taxon>
        <taxon>Alphaproteobacteria</taxon>
        <taxon>Rhodobacterales</taxon>
        <taxon>Paracoccaceae</taxon>
        <taxon>Rhodovulum</taxon>
    </lineage>
</organism>
<feature type="domain" description="ATPase BadF/BadG/BcrA/BcrD type" evidence="2">
    <location>
        <begin position="353"/>
        <end position="614"/>
    </location>
</feature>
<evidence type="ECO:0000256" key="1">
    <source>
        <dbReference type="SAM" id="MobiDB-lite"/>
    </source>
</evidence>
<dbReference type="SUPFAM" id="SSF53067">
    <property type="entry name" value="Actin-like ATPase domain"/>
    <property type="match status" value="2"/>
</dbReference>
<dbReference type="PANTHER" id="PTHR32329">
    <property type="entry name" value="BIFUNCTIONAL PROTEIN [INCLUDES 2-HYDROXYACYL-COA DEHYDRATASE (N-TER) AND ITS ACTIVATOR DOMAIN (C_TERM)-RELATED"/>
    <property type="match status" value="1"/>
</dbReference>
<comment type="caution">
    <text evidence="4">The sequence shown here is derived from an EMBL/GenBank/DDBJ whole genome shotgun (WGS) entry which is preliminary data.</text>
</comment>
<feature type="domain" description="DUF2229" evidence="3">
    <location>
        <begin position="766"/>
        <end position="995"/>
    </location>
</feature>
<gene>
    <name evidence="4" type="ORF">EV656_11338</name>
</gene>
<dbReference type="CDD" id="cd24034">
    <property type="entry name" value="ASKHA_NBD_O66634-like_rpt1"/>
    <property type="match status" value="1"/>
</dbReference>
<feature type="region of interest" description="Disordered" evidence="1">
    <location>
        <begin position="686"/>
        <end position="706"/>
    </location>
</feature>
<dbReference type="InterPro" id="IPR043129">
    <property type="entry name" value="ATPase_NBD"/>
</dbReference>
<protein>
    <submittedName>
        <fullName evidence="4">Activator of 2-hydroxyglutaryl-CoA dehydratase</fullName>
    </submittedName>
</protein>
<dbReference type="InterPro" id="IPR002731">
    <property type="entry name" value="ATPase_BadF"/>
</dbReference>
<dbReference type="PANTHER" id="PTHR32329:SF4">
    <property type="entry name" value="ACTIVATOR OF 2-HYDROXYACYL-COA DEHYDRATASE"/>
    <property type="match status" value="1"/>
</dbReference>
<dbReference type="AlphaFoldDB" id="A0A4R2NI83"/>
<dbReference type="RefSeq" id="WP_132605192.1">
    <property type="nucleotide sequence ID" value="NZ_NRRP01000010.1"/>
</dbReference>
<keyword evidence="5" id="KW-1185">Reference proteome</keyword>
<reference evidence="4 5" key="1">
    <citation type="submission" date="2019-03" db="EMBL/GenBank/DDBJ databases">
        <title>Genomic Encyclopedia of Type Strains, Phase IV (KMG-IV): sequencing the most valuable type-strain genomes for metagenomic binning, comparative biology and taxonomic classification.</title>
        <authorList>
            <person name="Goeker M."/>
        </authorList>
    </citation>
    <scope>NUCLEOTIDE SEQUENCE [LARGE SCALE GENOMIC DNA]</scope>
    <source>
        <strain evidence="4 5">DSM 2781</strain>
    </source>
</reference>
<evidence type="ECO:0000313" key="5">
    <source>
        <dbReference type="Proteomes" id="UP000295733"/>
    </source>
</evidence>
<dbReference type="Proteomes" id="UP000295733">
    <property type="component" value="Unassembled WGS sequence"/>
</dbReference>
<dbReference type="InterPro" id="IPR051805">
    <property type="entry name" value="Dehydratase_Activator_Redct"/>
</dbReference>